<evidence type="ECO:0008006" key="4">
    <source>
        <dbReference type="Google" id="ProtNLM"/>
    </source>
</evidence>
<gene>
    <name evidence="2" type="ORF">QYT958_LOCUS35938</name>
</gene>
<evidence type="ECO:0000256" key="1">
    <source>
        <dbReference type="SAM" id="MobiDB-lite"/>
    </source>
</evidence>
<feature type="compositionally biased region" description="Pro residues" evidence="1">
    <location>
        <begin position="9"/>
        <end position="19"/>
    </location>
</feature>
<dbReference type="EMBL" id="CAJOBR010027879">
    <property type="protein sequence ID" value="CAF4978543.1"/>
    <property type="molecule type" value="Genomic_DNA"/>
</dbReference>
<feature type="non-terminal residue" evidence="2">
    <location>
        <position position="1"/>
    </location>
</feature>
<evidence type="ECO:0000313" key="2">
    <source>
        <dbReference type="EMBL" id="CAF4978543.1"/>
    </source>
</evidence>
<proteinExistence type="predicted"/>
<reference evidence="2" key="1">
    <citation type="submission" date="2021-02" db="EMBL/GenBank/DDBJ databases">
        <authorList>
            <person name="Nowell W R."/>
        </authorList>
    </citation>
    <scope>NUCLEOTIDE SEQUENCE</scope>
</reference>
<dbReference type="PANTHER" id="PTHR34706">
    <property type="entry name" value="SLR1338 PROTEIN"/>
    <property type="match status" value="1"/>
</dbReference>
<organism evidence="2 3">
    <name type="scientific">Rotaria socialis</name>
    <dbReference type="NCBI Taxonomy" id="392032"/>
    <lineage>
        <taxon>Eukaryota</taxon>
        <taxon>Metazoa</taxon>
        <taxon>Spiralia</taxon>
        <taxon>Gnathifera</taxon>
        <taxon>Rotifera</taxon>
        <taxon>Eurotatoria</taxon>
        <taxon>Bdelloidea</taxon>
        <taxon>Philodinida</taxon>
        <taxon>Philodinidae</taxon>
        <taxon>Rotaria</taxon>
    </lineage>
</organism>
<dbReference type="Proteomes" id="UP000663848">
    <property type="component" value="Unassembled WGS sequence"/>
</dbReference>
<feature type="compositionally biased region" description="Polar residues" evidence="1">
    <location>
        <begin position="22"/>
        <end position="42"/>
    </location>
</feature>
<name>A0A821Z8J1_9BILA</name>
<sequence length="155" mass="17411">MNSRLYPQPSAPPPPPPPSYQEVTNNIRQADPTSSYSTQNASVSQDSYMNNLNKFVNRYEISRAFAERLHVLRGYEIVFICDDSGSMTAPIGEANGQSGNQVTRWDELKRTVSIVVDLANVFDPDGVDVYFLNREPMLHVRDSSDLENLFVIAPE</sequence>
<accession>A0A821Z8J1</accession>
<protein>
    <recommendedName>
        <fullName evidence="4">VWFA domain-containing protein</fullName>
    </recommendedName>
</protein>
<dbReference type="PANTHER" id="PTHR34706:SF1">
    <property type="entry name" value="VWFA DOMAIN-CONTAINING PROTEIN"/>
    <property type="match status" value="1"/>
</dbReference>
<feature type="region of interest" description="Disordered" evidence="1">
    <location>
        <begin position="1"/>
        <end position="42"/>
    </location>
</feature>
<dbReference type="AlphaFoldDB" id="A0A821Z8J1"/>
<evidence type="ECO:0000313" key="3">
    <source>
        <dbReference type="Proteomes" id="UP000663848"/>
    </source>
</evidence>
<comment type="caution">
    <text evidence="2">The sequence shown here is derived from an EMBL/GenBank/DDBJ whole genome shotgun (WGS) entry which is preliminary data.</text>
</comment>